<dbReference type="Pfam" id="PF02687">
    <property type="entry name" value="FtsX"/>
    <property type="match status" value="2"/>
</dbReference>
<dbReference type="PANTHER" id="PTHR30489">
    <property type="entry name" value="LIPOPROTEIN-RELEASING SYSTEM TRANSMEMBRANE PROTEIN LOLE"/>
    <property type="match status" value="1"/>
</dbReference>
<evidence type="ECO:0000256" key="3">
    <source>
        <dbReference type="ARBA" id="ARBA00022475"/>
    </source>
</evidence>
<evidence type="ECO:0000259" key="9">
    <source>
        <dbReference type="Pfam" id="PF12704"/>
    </source>
</evidence>
<evidence type="ECO:0000313" key="12">
    <source>
        <dbReference type="Proteomes" id="UP000235945"/>
    </source>
</evidence>
<feature type="domain" description="ABC3 transporter permease C-terminal" evidence="8">
    <location>
        <begin position="290"/>
        <end position="389"/>
    </location>
</feature>
<dbReference type="EMBL" id="LGUI01000006">
    <property type="protein sequence ID" value="PNE32210.1"/>
    <property type="molecule type" value="Genomic_DNA"/>
</dbReference>
<feature type="transmembrane region" description="Helical" evidence="7">
    <location>
        <begin position="798"/>
        <end position="822"/>
    </location>
</feature>
<reference evidence="12" key="2">
    <citation type="submission" date="2015-07" db="EMBL/GenBank/DDBJ databases">
        <authorList>
            <person name="Graham D.E."/>
            <person name="Giannone R.J."/>
            <person name="Gulvik C.A."/>
            <person name="Hettich R.L."/>
            <person name="Klingeman D.M."/>
            <person name="Mahan K.M."/>
            <person name="Parry R.J."/>
            <person name="Spain J.C."/>
        </authorList>
    </citation>
    <scope>NUCLEOTIDE SEQUENCE [LARGE SCALE GENOMIC DNA]</scope>
    <source>
        <strain evidence="12">ATCC 27428</strain>
    </source>
</reference>
<feature type="transmembrane region" description="Helical" evidence="7">
    <location>
        <begin position="842"/>
        <end position="867"/>
    </location>
</feature>
<keyword evidence="3" id="KW-1003">Cell membrane</keyword>
<sequence>MIRIWLAGLLRRRGGRLLGVAAGVATAVALLAALGGFLGATRATMTAQSVRGVVTDWQVQVASGADARSVLATVRGTPGTRAALPVGYADTSGLSAIVGRTHQTTGPGAVLGLPADYRTTFPGEIRVLAGSPDGVLLAQQTAANLHAAPGDTVTVGRTGLPPVTVRVDGVADLRHADSLFQKVGAPPQAQPTAPPDNVVLLPQARWHTAFDPLAENRPDLVHDQIHARRSHALPHDPAAAYTTATGSAHHTEVRLAGTGVVGDNLGAVLDAARSDALYAQMLFLFLGVPGAVLAGALTTAVAAAGATRRRREQSLLRTRGATAGRLLALAAVEAGIVAVAGGAAGLGVAALLGHTAFGTTGTFTIGWALAALAVGAVIAGGTVLLPARRDIKAATIVAGRATVERRQVPRAARWILAAGLLAGSLAVFRITSRTNYALILAPEGTPTLSVNYWAFAGPALLWTGGALLAWLLVDLVLRRGRPVLARLLRPVTGPLSGTVAAGLSRQRGTVLRAVVLLALAVAFAASTAVFNSTYRQQAGVDAVLTNGADVTVTESPGTTTGTADAAKVAALPGVRSVEPLQHRFAYVGPDLQDLYGVRPSTVVGAGRLQDAYFSGGTARQLMDRLRHQPDGLLVSAETAKDFQLRPGDQVRLRLPDSRTHQLRPVAFHFVGVVKEFPTAPKDSFLVANASYVARTTGNGAIGTLLVDTGGTGRQAVARHVRSALGPAAHVTDLPSARTVAGSSLTAVDLSGLTRVELGFALVIGAAAGGLVLALGLTERRRTLALASVLGARGRQLSGFVWSEAGLVAVAGAVGGVLLGWALSHMLVKVLSGVFDPPPAALAVPWAYLGALAAAVAAALAGAAWTAVRHAKRPPLTELREL</sequence>
<dbReference type="PANTHER" id="PTHR30489:SF0">
    <property type="entry name" value="LIPOPROTEIN-RELEASING SYSTEM TRANSMEMBRANE PROTEIN LOLE"/>
    <property type="match status" value="1"/>
</dbReference>
<name>A0A2N8NTW2_STREU</name>
<comment type="caution">
    <text evidence="11">The sequence shown here is derived from an EMBL/GenBank/DDBJ whole genome shotgun (WGS) entry which is preliminary data.</text>
</comment>
<organism evidence="11 12">
    <name type="scientific">Streptomyces eurocidicus</name>
    <name type="common">Streptoverticillium eurocidicus</name>
    <dbReference type="NCBI Taxonomy" id="66423"/>
    <lineage>
        <taxon>Bacteria</taxon>
        <taxon>Bacillati</taxon>
        <taxon>Actinomycetota</taxon>
        <taxon>Actinomycetes</taxon>
        <taxon>Kitasatosporales</taxon>
        <taxon>Streptomycetaceae</taxon>
        <taxon>Streptomyces</taxon>
    </lineage>
</organism>
<dbReference type="EMBL" id="JACHJF010000007">
    <property type="protein sequence ID" value="MBB5119315.1"/>
    <property type="molecule type" value="Genomic_DNA"/>
</dbReference>
<comment type="similarity">
    <text evidence="2">Belongs to the ABC-4 integral membrane protein family. LolC/E subfamily.</text>
</comment>
<dbReference type="InterPro" id="IPR051447">
    <property type="entry name" value="Lipoprotein-release_system"/>
</dbReference>
<keyword evidence="12" id="KW-1185">Reference proteome</keyword>
<dbReference type="Pfam" id="PF12704">
    <property type="entry name" value="MacB_PCD"/>
    <property type="match status" value="1"/>
</dbReference>
<evidence type="ECO:0000259" key="8">
    <source>
        <dbReference type="Pfam" id="PF02687"/>
    </source>
</evidence>
<accession>A0A2N8NTW2</accession>
<feature type="transmembrane region" description="Helical" evidence="7">
    <location>
        <begin position="452"/>
        <end position="477"/>
    </location>
</feature>
<evidence type="ECO:0000256" key="4">
    <source>
        <dbReference type="ARBA" id="ARBA00022692"/>
    </source>
</evidence>
<feature type="transmembrane region" description="Helical" evidence="7">
    <location>
        <begin position="414"/>
        <end position="432"/>
    </location>
</feature>
<proteinExistence type="inferred from homology"/>
<evidence type="ECO:0000256" key="5">
    <source>
        <dbReference type="ARBA" id="ARBA00022989"/>
    </source>
</evidence>
<comment type="subcellular location">
    <subcellularLocation>
        <location evidence="1">Cell membrane</location>
        <topology evidence="1">Multi-pass membrane protein</topology>
    </subcellularLocation>
</comment>
<reference evidence="10 13" key="3">
    <citation type="submission" date="2020-08" db="EMBL/GenBank/DDBJ databases">
        <title>Genomic Encyclopedia of Type Strains, Phase III (KMG-III): the genomes of soil and plant-associated and newly described type strains.</title>
        <authorList>
            <person name="Whitman W."/>
        </authorList>
    </citation>
    <scope>NUCLEOTIDE SEQUENCE [LARGE SCALE GENOMIC DNA]</scope>
    <source>
        <strain evidence="10 13">CECT 3259</strain>
    </source>
</reference>
<dbReference type="Proteomes" id="UP000528608">
    <property type="component" value="Unassembled WGS sequence"/>
</dbReference>
<reference evidence="11" key="1">
    <citation type="submission" date="2015-07" db="EMBL/GenBank/DDBJ databases">
        <authorList>
            <person name="Noorani M."/>
        </authorList>
    </citation>
    <scope>NUCLEOTIDE SEQUENCE [LARGE SCALE GENOMIC DNA]</scope>
    <source>
        <strain evidence="11">ATCC 27428</strain>
    </source>
</reference>
<feature type="transmembrane region" description="Helical" evidence="7">
    <location>
        <begin position="510"/>
        <end position="530"/>
    </location>
</feature>
<evidence type="ECO:0000256" key="7">
    <source>
        <dbReference type="SAM" id="Phobius"/>
    </source>
</evidence>
<dbReference type="AlphaFoldDB" id="A0A2N8NTW2"/>
<keyword evidence="4 7" id="KW-0812">Transmembrane</keyword>
<keyword evidence="6 7" id="KW-0472">Membrane</keyword>
<dbReference type="RefSeq" id="WP_102920030.1">
    <property type="nucleotide sequence ID" value="NZ_JACHJF010000007.1"/>
</dbReference>
<feature type="transmembrane region" description="Helical" evidence="7">
    <location>
        <begin position="364"/>
        <end position="385"/>
    </location>
</feature>
<feature type="domain" description="MacB-like periplasmic core" evidence="9">
    <location>
        <begin position="17"/>
        <end position="203"/>
    </location>
</feature>
<keyword evidence="5 7" id="KW-1133">Transmembrane helix</keyword>
<feature type="transmembrane region" description="Helical" evidence="7">
    <location>
        <begin position="281"/>
        <end position="305"/>
    </location>
</feature>
<dbReference type="GO" id="GO:0044874">
    <property type="term" value="P:lipoprotein localization to outer membrane"/>
    <property type="evidence" value="ECO:0007669"/>
    <property type="project" value="TreeGrafter"/>
</dbReference>
<gene>
    <name evidence="11" type="ORF">AF335_21110</name>
    <name evidence="10" type="ORF">FHS36_002748</name>
</gene>
<feature type="transmembrane region" description="Helical" evidence="7">
    <location>
        <begin position="326"/>
        <end position="352"/>
    </location>
</feature>
<evidence type="ECO:0000313" key="11">
    <source>
        <dbReference type="EMBL" id="PNE32210.1"/>
    </source>
</evidence>
<dbReference type="GO" id="GO:0098797">
    <property type="term" value="C:plasma membrane protein complex"/>
    <property type="evidence" value="ECO:0007669"/>
    <property type="project" value="TreeGrafter"/>
</dbReference>
<evidence type="ECO:0000256" key="6">
    <source>
        <dbReference type="ARBA" id="ARBA00023136"/>
    </source>
</evidence>
<evidence type="ECO:0000313" key="10">
    <source>
        <dbReference type="EMBL" id="MBB5119315.1"/>
    </source>
</evidence>
<protein>
    <submittedName>
        <fullName evidence="11">ABC transporter permease</fullName>
    </submittedName>
    <submittedName>
        <fullName evidence="10">Putative ABC transport system permease protein</fullName>
    </submittedName>
</protein>
<dbReference type="InterPro" id="IPR025857">
    <property type="entry name" value="MacB_PCD"/>
</dbReference>
<evidence type="ECO:0000313" key="13">
    <source>
        <dbReference type="Proteomes" id="UP000528608"/>
    </source>
</evidence>
<dbReference type="Proteomes" id="UP000235945">
    <property type="component" value="Unassembled WGS sequence"/>
</dbReference>
<dbReference type="InterPro" id="IPR003838">
    <property type="entry name" value="ABC3_permease_C"/>
</dbReference>
<feature type="transmembrane region" description="Helical" evidence="7">
    <location>
        <begin position="757"/>
        <end position="777"/>
    </location>
</feature>
<dbReference type="OrthoDB" id="8036472at2"/>
<evidence type="ECO:0000256" key="2">
    <source>
        <dbReference type="ARBA" id="ARBA00005236"/>
    </source>
</evidence>
<feature type="domain" description="ABC3 transporter permease C-terminal" evidence="8">
    <location>
        <begin position="757"/>
        <end position="873"/>
    </location>
</feature>
<evidence type="ECO:0000256" key="1">
    <source>
        <dbReference type="ARBA" id="ARBA00004651"/>
    </source>
</evidence>